<keyword evidence="1" id="KW-0812">Transmembrane</keyword>
<evidence type="ECO:0000313" key="2">
    <source>
        <dbReference type="EMBL" id="SDL80231.1"/>
    </source>
</evidence>
<keyword evidence="1" id="KW-0472">Membrane</keyword>
<dbReference type="AlphaFoldDB" id="A0A1G9N1U1"/>
<accession>A0A1G9N1U1</accession>
<evidence type="ECO:0000313" key="3">
    <source>
        <dbReference type="Proteomes" id="UP000199202"/>
    </source>
</evidence>
<dbReference type="RefSeq" id="WP_176993711.1">
    <property type="nucleotide sequence ID" value="NZ_FNDJ01000031.1"/>
</dbReference>
<gene>
    <name evidence="2" type="ORF">SAMN05421869_1317</name>
</gene>
<dbReference type="Proteomes" id="UP000199202">
    <property type="component" value="Unassembled WGS sequence"/>
</dbReference>
<protein>
    <submittedName>
        <fullName evidence="2">Uncharacterized protein</fullName>
    </submittedName>
</protein>
<feature type="transmembrane region" description="Helical" evidence="1">
    <location>
        <begin position="13"/>
        <end position="32"/>
    </location>
</feature>
<keyword evidence="1" id="KW-1133">Transmembrane helix</keyword>
<reference evidence="2 3" key="1">
    <citation type="submission" date="2016-10" db="EMBL/GenBank/DDBJ databases">
        <authorList>
            <person name="de Groot N.N."/>
        </authorList>
    </citation>
    <scope>NUCLEOTIDE SEQUENCE [LARGE SCALE GENOMIC DNA]</scope>
    <source>
        <strain evidence="2 3">CGMCC 4.6533</strain>
    </source>
</reference>
<organism evidence="2 3">
    <name type="scientific">Nonomuraea jiangxiensis</name>
    <dbReference type="NCBI Taxonomy" id="633440"/>
    <lineage>
        <taxon>Bacteria</taxon>
        <taxon>Bacillati</taxon>
        <taxon>Actinomycetota</taxon>
        <taxon>Actinomycetes</taxon>
        <taxon>Streptosporangiales</taxon>
        <taxon>Streptosporangiaceae</taxon>
        <taxon>Nonomuraea</taxon>
    </lineage>
</organism>
<evidence type="ECO:0000256" key="1">
    <source>
        <dbReference type="SAM" id="Phobius"/>
    </source>
</evidence>
<proteinExistence type="predicted"/>
<sequence length="46" mass="5368">MQQPPLPVSYGSAAYWAIHAFIWVNAVLTFRADAYAESFRRRSEHR</sequence>
<name>A0A1G9N1U1_9ACTN</name>
<dbReference type="EMBL" id="FNDJ01000031">
    <property type="protein sequence ID" value="SDL80231.1"/>
    <property type="molecule type" value="Genomic_DNA"/>
</dbReference>
<keyword evidence="3" id="KW-1185">Reference proteome</keyword>